<dbReference type="Proteomes" id="UP001596110">
    <property type="component" value="Unassembled WGS sequence"/>
</dbReference>
<dbReference type="RefSeq" id="WP_162012804.1">
    <property type="nucleotide sequence ID" value="NZ_JBHSOJ010000009.1"/>
</dbReference>
<accession>A0ABW0UAW6</accession>
<protein>
    <submittedName>
        <fullName evidence="2">DUF4097 family beta strand repeat-containing protein</fullName>
    </submittedName>
</protein>
<comment type="caution">
    <text evidence="2">The sequence shown here is derived from an EMBL/GenBank/DDBJ whole genome shotgun (WGS) entry which is preliminary data.</text>
</comment>
<name>A0ABW0UAW6_9STRE</name>
<proteinExistence type="predicted"/>
<evidence type="ECO:0000313" key="3">
    <source>
        <dbReference type="Proteomes" id="UP001596110"/>
    </source>
</evidence>
<dbReference type="InterPro" id="IPR025164">
    <property type="entry name" value="Toastrack_DUF4097"/>
</dbReference>
<dbReference type="EMBL" id="JBHSOJ010000009">
    <property type="protein sequence ID" value="MFC5630273.1"/>
    <property type="molecule type" value="Genomic_DNA"/>
</dbReference>
<organism evidence="2 3">
    <name type="scientific">Streptococcus caledonicus</name>
    <dbReference type="NCBI Taxonomy" id="2614158"/>
    <lineage>
        <taxon>Bacteria</taxon>
        <taxon>Bacillati</taxon>
        <taxon>Bacillota</taxon>
        <taxon>Bacilli</taxon>
        <taxon>Lactobacillales</taxon>
        <taxon>Streptococcaceae</taxon>
        <taxon>Streptococcus</taxon>
    </lineage>
</organism>
<dbReference type="Pfam" id="PF22564">
    <property type="entry name" value="HAAS"/>
    <property type="match status" value="1"/>
</dbReference>
<reference evidence="3" key="1">
    <citation type="journal article" date="2019" name="Int. J. Syst. Evol. Microbiol.">
        <title>The Global Catalogue of Microorganisms (GCM) 10K type strain sequencing project: providing services to taxonomists for standard genome sequencing and annotation.</title>
        <authorList>
            <consortium name="The Broad Institute Genomics Platform"/>
            <consortium name="The Broad Institute Genome Sequencing Center for Infectious Disease"/>
            <person name="Wu L."/>
            <person name="Ma J."/>
        </authorList>
    </citation>
    <scope>NUCLEOTIDE SEQUENCE [LARGE SCALE GENOMIC DNA]</scope>
    <source>
        <strain evidence="3">DT43</strain>
    </source>
</reference>
<gene>
    <name evidence="2" type="ORF">ACFPQ3_01320</name>
</gene>
<evidence type="ECO:0000259" key="1">
    <source>
        <dbReference type="Pfam" id="PF13349"/>
    </source>
</evidence>
<feature type="domain" description="DUF4097" evidence="1">
    <location>
        <begin position="221"/>
        <end position="368"/>
    </location>
</feature>
<keyword evidence="3" id="KW-1185">Reference proteome</keyword>
<dbReference type="Pfam" id="PF13349">
    <property type="entry name" value="DUF4097"/>
    <property type="match status" value="1"/>
</dbReference>
<evidence type="ECO:0000313" key="2">
    <source>
        <dbReference type="EMBL" id="MFC5630273.1"/>
    </source>
</evidence>
<sequence>MTGQEFLQRLEMALASLTDSQKQEVMAYFKEYLAEAGDNAEAIAELGKPEEVAEELVGQFQEKGILEERAQEQIVRQSLTDATNLQITLNDFDVIVEQDDVSEVVVEAVEEVQELLAISRENAQVTIAQISDPARYKTISILGLFSIKTTYGGRFTVKVPRETMFETITVISRDGDATLSGLTANQGNVALTNGDLELNSCRIANLKLTLQNGDGEVVNSATENVLGNFQNGDCEVINSQLGVAEFHLANGDLELEKVESRETLALELSNGDLTYRYSKADYARAKLSNGDATVSDLDFKDLMLTHHCGDAAVILKEGQAEDLAIVVETKFGDYSVLGHTGENGRYTDTNHQATRRLTITNHFGDVSVN</sequence>